<organism evidence="1">
    <name type="scientific">viral metagenome</name>
    <dbReference type="NCBI Taxonomy" id="1070528"/>
    <lineage>
        <taxon>unclassified sequences</taxon>
        <taxon>metagenomes</taxon>
        <taxon>organismal metagenomes</taxon>
    </lineage>
</organism>
<sequence>MRLALIIGLTVVAIILGLILTYRSVQEPFDTSKSFQVSNAELDVCWKKILSYLQNNPDKADKFMLEAKRLFFKEALFKSPATDFKKLFDEYTPVFS</sequence>
<evidence type="ECO:0000313" key="1">
    <source>
        <dbReference type="EMBL" id="QHT15694.1"/>
    </source>
</evidence>
<proteinExistence type="predicted"/>
<reference evidence="1" key="1">
    <citation type="journal article" date="2020" name="Nature">
        <title>Giant virus diversity and host interactions through global metagenomics.</title>
        <authorList>
            <person name="Schulz F."/>
            <person name="Roux S."/>
            <person name="Paez-Espino D."/>
            <person name="Jungbluth S."/>
            <person name="Walsh D.A."/>
            <person name="Denef V.J."/>
            <person name="McMahon K.D."/>
            <person name="Konstantinidis K.T."/>
            <person name="Eloe-Fadrosh E.A."/>
            <person name="Kyrpides N.C."/>
            <person name="Woyke T."/>
        </authorList>
    </citation>
    <scope>NUCLEOTIDE SEQUENCE</scope>
    <source>
        <strain evidence="1">GVMAG-M-3300023174-176</strain>
    </source>
</reference>
<dbReference type="EMBL" id="MN739613">
    <property type="protein sequence ID" value="QHT15694.1"/>
    <property type="molecule type" value="Genomic_DNA"/>
</dbReference>
<dbReference type="AlphaFoldDB" id="A0A6C0DHI2"/>
<name>A0A6C0DHI2_9ZZZZ</name>
<protein>
    <submittedName>
        <fullName evidence="1">Uncharacterized protein</fullName>
    </submittedName>
</protein>
<accession>A0A6C0DHI2</accession>